<evidence type="ECO:0000313" key="1">
    <source>
        <dbReference type="EMBL" id="SFE41419.1"/>
    </source>
</evidence>
<dbReference type="OrthoDB" id="3296669at2"/>
<dbReference type="EMBL" id="FONV01000001">
    <property type="protein sequence ID" value="SFE41419.1"/>
    <property type="molecule type" value="Genomic_DNA"/>
</dbReference>
<dbReference type="RefSeq" id="WP_093609646.1">
    <property type="nucleotide sequence ID" value="NZ_BOMT01000010.1"/>
</dbReference>
<sequence>MTYISTMPFGPFVAEPPVEAMRQPAAASIQRCYRWLEAASPVLPQVAALAPGLVTAVQQYAAQQYAASLHQSVAVLQTVQHLRATVPGLPAL</sequence>
<reference evidence="1 2" key="1">
    <citation type="submission" date="2016-10" db="EMBL/GenBank/DDBJ databases">
        <authorList>
            <person name="de Groot N.N."/>
        </authorList>
    </citation>
    <scope>NUCLEOTIDE SEQUENCE [LARGE SCALE GENOMIC DNA]</scope>
    <source>
        <strain evidence="1 2">DSM 43019</strain>
    </source>
</reference>
<dbReference type="Proteomes" id="UP000199645">
    <property type="component" value="Unassembled WGS sequence"/>
</dbReference>
<evidence type="ECO:0000313" key="2">
    <source>
        <dbReference type="Proteomes" id="UP000199645"/>
    </source>
</evidence>
<accession>A0A1I2AC89</accession>
<keyword evidence="2" id="KW-1185">Reference proteome</keyword>
<dbReference type="STRING" id="35752.SAMN05421541_101626"/>
<proteinExistence type="predicted"/>
<protein>
    <submittedName>
        <fullName evidence="1">Uncharacterized protein</fullName>
    </submittedName>
</protein>
<dbReference type="AlphaFoldDB" id="A0A1I2AC89"/>
<organism evidence="1 2">
    <name type="scientific">Actinoplanes philippinensis</name>
    <dbReference type="NCBI Taxonomy" id="35752"/>
    <lineage>
        <taxon>Bacteria</taxon>
        <taxon>Bacillati</taxon>
        <taxon>Actinomycetota</taxon>
        <taxon>Actinomycetes</taxon>
        <taxon>Micromonosporales</taxon>
        <taxon>Micromonosporaceae</taxon>
        <taxon>Actinoplanes</taxon>
    </lineage>
</organism>
<name>A0A1I2AC89_9ACTN</name>
<gene>
    <name evidence="1" type="ORF">SAMN05421541_101626</name>
</gene>